<comment type="caution">
    <text evidence="2">The sequence shown here is derived from an EMBL/GenBank/DDBJ whole genome shotgun (WGS) entry which is preliminary data.</text>
</comment>
<sequence length="154" mass="16605">MAALVVDKMGFRGPNKAEVGLTACFATIFLMQRICRTRVLILHDEVCVVNALFKYSVARDAVAQVFVDAAGNLKLKTTSGEEIYAAAYSGSLIDHFAGSSDRAAEKIRQHVKMKTATSRDSAVRRGLAVSWLSDVWLVAAVICAIWTAIGNVVG</sequence>
<evidence type="ECO:0000256" key="1">
    <source>
        <dbReference type="SAM" id="Phobius"/>
    </source>
</evidence>
<keyword evidence="1" id="KW-0812">Transmembrane</keyword>
<dbReference type="EMBL" id="JAERRI010000012">
    <property type="protein sequence ID" value="MBL1092197.1"/>
    <property type="molecule type" value="Genomic_DNA"/>
</dbReference>
<accession>A0ABS1MWP8</accession>
<dbReference type="Proteomes" id="UP000629371">
    <property type="component" value="Unassembled WGS sequence"/>
</dbReference>
<reference evidence="2 3" key="1">
    <citation type="submission" date="2021-01" db="EMBL/GenBank/DDBJ databases">
        <title>WGS of actinomycetes isolated from Thailand.</title>
        <authorList>
            <person name="Thawai C."/>
        </authorList>
    </citation>
    <scope>NUCLEOTIDE SEQUENCE [LARGE SCALE GENOMIC DNA]</scope>
    <source>
        <strain evidence="2 3">CH9-7</strain>
    </source>
</reference>
<name>A0ABS1MWP8_9ACTN</name>
<gene>
    <name evidence="2" type="ORF">JK360_22855</name>
</gene>
<evidence type="ECO:0000313" key="2">
    <source>
        <dbReference type="EMBL" id="MBL1092197.1"/>
    </source>
</evidence>
<dbReference type="RefSeq" id="WP_201807333.1">
    <property type="nucleotide sequence ID" value="NZ_JAERRI010000012.1"/>
</dbReference>
<feature type="transmembrane region" description="Helical" evidence="1">
    <location>
        <begin position="128"/>
        <end position="149"/>
    </location>
</feature>
<proteinExistence type="predicted"/>
<keyword evidence="3" id="KW-1185">Reference proteome</keyword>
<protein>
    <submittedName>
        <fullName evidence="2">Uncharacterized protein</fullName>
    </submittedName>
</protein>
<keyword evidence="1" id="KW-0472">Membrane</keyword>
<organism evidence="2 3">
    <name type="scientific">Streptomyces siderophoricus</name>
    <dbReference type="NCBI Taxonomy" id="2802281"/>
    <lineage>
        <taxon>Bacteria</taxon>
        <taxon>Bacillati</taxon>
        <taxon>Actinomycetota</taxon>
        <taxon>Actinomycetes</taxon>
        <taxon>Kitasatosporales</taxon>
        <taxon>Streptomycetaceae</taxon>
        <taxon>Streptomyces</taxon>
    </lineage>
</organism>
<evidence type="ECO:0000313" key="3">
    <source>
        <dbReference type="Proteomes" id="UP000629371"/>
    </source>
</evidence>
<keyword evidence="1" id="KW-1133">Transmembrane helix</keyword>